<feature type="chain" id="PRO_5035163747" description="TonB-dependent receptor plug domain-containing protein" evidence="1">
    <location>
        <begin position="30"/>
        <end position="115"/>
    </location>
</feature>
<evidence type="ECO:0008006" key="4">
    <source>
        <dbReference type="Google" id="ProtNLM"/>
    </source>
</evidence>
<name>A0A8J2XN02_9GAMM</name>
<comment type="caution">
    <text evidence="2">The sequence shown here is derived from an EMBL/GenBank/DDBJ whole genome shotgun (WGS) entry which is preliminary data.</text>
</comment>
<dbReference type="EMBL" id="BMDX01000003">
    <property type="protein sequence ID" value="GGA68235.1"/>
    <property type="molecule type" value="Genomic_DNA"/>
</dbReference>
<evidence type="ECO:0000313" key="3">
    <source>
        <dbReference type="Proteomes" id="UP000619743"/>
    </source>
</evidence>
<accession>A0A8J2XN02</accession>
<keyword evidence="3" id="KW-1185">Reference proteome</keyword>
<feature type="signal peptide" evidence="1">
    <location>
        <begin position="1"/>
        <end position="29"/>
    </location>
</feature>
<dbReference type="AlphaFoldDB" id="A0A8J2XN02"/>
<protein>
    <recommendedName>
        <fullName evidence="4">TonB-dependent receptor plug domain-containing protein</fullName>
    </recommendedName>
</protein>
<evidence type="ECO:0000256" key="1">
    <source>
        <dbReference type="SAM" id="SignalP"/>
    </source>
</evidence>
<dbReference type="PANTHER" id="PTHR47234">
    <property type="match status" value="1"/>
</dbReference>
<dbReference type="PANTHER" id="PTHR47234:SF3">
    <property type="entry name" value="SECRETIN_TONB SHORT N-TERMINAL DOMAIN-CONTAINING PROTEIN"/>
    <property type="match status" value="1"/>
</dbReference>
<dbReference type="Gene3D" id="2.170.130.10">
    <property type="entry name" value="TonB-dependent receptor, plug domain"/>
    <property type="match status" value="1"/>
</dbReference>
<dbReference type="Proteomes" id="UP000619743">
    <property type="component" value="Unassembled WGS sequence"/>
</dbReference>
<sequence length="115" mass="12409">MTPKLNPIMRAWALCAALSPAVMATSATADDASNDNVERIITTGSHIKGVDMEGATPLLNIDEEYIKSSGANTISELLKDIPQFQQGTFTTQGGTTKVGSQPAGSVVWVRRRRWF</sequence>
<evidence type="ECO:0000313" key="2">
    <source>
        <dbReference type="EMBL" id="GGA68235.1"/>
    </source>
</evidence>
<dbReference type="SUPFAM" id="SSF56935">
    <property type="entry name" value="Porins"/>
    <property type="match status" value="1"/>
</dbReference>
<dbReference type="RefSeq" id="WP_087506565.1">
    <property type="nucleotide sequence ID" value="NZ_BMDX01000003.1"/>
</dbReference>
<reference evidence="3" key="1">
    <citation type="journal article" date="2019" name="Int. J. Syst. Evol. Microbiol.">
        <title>The Global Catalogue of Microorganisms (GCM) 10K type strain sequencing project: providing services to taxonomists for standard genome sequencing and annotation.</title>
        <authorList>
            <consortium name="The Broad Institute Genomics Platform"/>
            <consortium name="The Broad Institute Genome Sequencing Center for Infectious Disease"/>
            <person name="Wu L."/>
            <person name="Ma J."/>
        </authorList>
    </citation>
    <scope>NUCLEOTIDE SEQUENCE [LARGE SCALE GENOMIC DNA]</scope>
    <source>
        <strain evidence="3">CGMCC 1.10130</strain>
    </source>
</reference>
<keyword evidence="1" id="KW-0732">Signal</keyword>
<proteinExistence type="predicted"/>
<gene>
    <name evidence="2" type="ORF">GCM10011369_07360</name>
</gene>
<organism evidence="2 3">
    <name type="scientific">Neiella marina</name>
    <dbReference type="NCBI Taxonomy" id="508461"/>
    <lineage>
        <taxon>Bacteria</taxon>
        <taxon>Pseudomonadati</taxon>
        <taxon>Pseudomonadota</taxon>
        <taxon>Gammaproteobacteria</taxon>
        <taxon>Alteromonadales</taxon>
        <taxon>Echinimonadaceae</taxon>
        <taxon>Neiella</taxon>
    </lineage>
</organism>
<dbReference type="InterPro" id="IPR037066">
    <property type="entry name" value="Plug_dom_sf"/>
</dbReference>